<dbReference type="Proteomes" id="UP000032076">
    <property type="component" value="Unassembled WGS sequence"/>
</dbReference>
<organism evidence="1 2">
    <name type="scientific">Caldibacillus thermoamylovorans</name>
    <dbReference type="NCBI Taxonomy" id="35841"/>
    <lineage>
        <taxon>Bacteria</taxon>
        <taxon>Bacillati</taxon>
        <taxon>Bacillota</taxon>
        <taxon>Bacilli</taxon>
        <taxon>Bacillales</taxon>
        <taxon>Bacillaceae</taxon>
        <taxon>Caldibacillus</taxon>
    </lineage>
</organism>
<proteinExistence type="predicted"/>
<evidence type="ECO:0000313" key="1">
    <source>
        <dbReference type="EMBL" id="KIO72331.1"/>
    </source>
</evidence>
<comment type="caution">
    <text evidence="1">The sequence shown here is derived from an EMBL/GenBank/DDBJ whole genome shotgun (WGS) entry which is preliminary data.</text>
</comment>
<sequence>MIPHYIKLFHCYFFHNEIKLYSDNKIAIADTVGSGSLNIND</sequence>
<dbReference type="AlphaFoldDB" id="A0ABD4A647"/>
<gene>
    <name evidence="1" type="ORF">B4167_0659</name>
</gene>
<evidence type="ECO:0000313" key="2">
    <source>
        <dbReference type="Proteomes" id="UP000032076"/>
    </source>
</evidence>
<name>A0ABD4A647_9BACI</name>
<reference evidence="1 2" key="1">
    <citation type="submission" date="2015-01" db="EMBL/GenBank/DDBJ databases">
        <title>Draft Genome Sequences of Four Bacillus thermoamylovorans Strains, Isolated From Food Products.</title>
        <authorList>
            <person name="Krawcyk A.O."/>
            <person name="Berendsen E.M."/>
            <person name="Eijlander R.T."/>
            <person name="de Jong A."/>
            <person name="Wells-Bennik M."/>
            <person name="Kuipers O.P."/>
        </authorList>
    </citation>
    <scope>NUCLEOTIDE SEQUENCE [LARGE SCALE GENOMIC DNA]</scope>
    <source>
        <strain evidence="1 2">B4167</strain>
    </source>
</reference>
<accession>A0ABD4A647</accession>
<protein>
    <submittedName>
        <fullName evidence="1">Uncharacterized protein</fullName>
    </submittedName>
</protein>
<dbReference type="EMBL" id="JXLU01000096">
    <property type="protein sequence ID" value="KIO72331.1"/>
    <property type="molecule type" value="Genomic_DNA"/>
</dbReference>